<feature type="compositionally biased region" description="Basic residues" evidence="1">
    <location>
        <begin position="72"/>
        <end position="82"/>
    </location>
</feature>
<dbReference type="AlphaFoldDB" id="A0A061QML2"/>
<evidence type="ECO:0000313" key="2">
    <source>
        <dbReference type="EMBL" id="JAC59634.1"/>
    </source>
</evidence>
<dbReference type="EMBL" id="GBEZ01027707">
    <property type="protein sequence ID" value="JAC59634.1"/>
    <property type="molecule type" value="Transcribed_RNA"/>
</dbReference>
<accession>A0A061QML2</accession>
<evidence type="ECO:0000256" key="1">
    <source>
        <dbReference type="SAM" id="MobiDB-lite"/>
    </source>
</evidence>
<protein>
    <submittedName>
        <fullName evidence="2">Uncharacterized protein</fullName>
    </submittedName>
</protein>
<sequence length="185" mass="19973">ADLPRQSVAAQASGLLAFQIWRLGAPRLLPAERQKDASQPVPWRQRVLIAKEEQPPSVAPELRAPSPDFRGRQIRPRRRLRWQRQVDGLTGSADAGALPDGGSGVQATLAAVGEHAARHCPGRRPAPLEGRGRVGSGQPGHPLPAQQAEHAELIHPRDAHPPGRRPLEGLPCRLPDSSAGPFRRS</sequence>
<reference evidence="2" key="1">
    <citation type="submission" date="2014-05" db="EMBL/GenBank/DDBJ databases">
        <title>The transcriptome of the halophilic microalga Tetraselmis sp. GSL018 isolated from the Great Salt Lake, Utah.</title>
        <authorList>
            <person name="Jinkerson R.E."/>
            <person name="D'Adamo S."/>
            <person name="Posewitz M.C."/>
        </authorList>
    </citation>
    <scope>NUCLEOTIDE SEQUENCE</scope>
    <source>
        <strain evidence="2">GSL018</strain>
    </source>
</reference>
<organism evidence="2">
    <name type="scientific">Tetraselmis sp. GSL018</name>
    <dbReference type="NCBI Taxonomy" id="582737"/>
    <lineage>
        <taxon>Eukaryota</taxon>
        <taxon>Viridiplantae</taxon>
        <taxon>Chlorophyta</taxon>
        <taxon>core chlorophytes</taxon>
        <taxon>Chlorodendrophyceae</taxon>
        <taxon>Chlorodendrales</taxon>
        <taxon>Chlorodendraceae</taxon>
        <taxon>Tetraselmis</taxon>
    </lineage>
</organism>
<name>A0A061QML2_9CHLO</name>
<proteinExistence type="predicted"/>
<feature type="compositionally biased region" description="Basic and acidic residues" evidence="1">
    <location>
        <begin position="149"/>
        <end position="167"/>
    </location>
</feature>
<gene>
    <name evidence="2" type="ORF">TSPGSL018_30947</name>
</gene>
<feature type="non-terminal residue" evidence="2">
    <location>
        <position position="1"/>
    </location>
</feature>
<feature type="region of interest" description="Disordered" evidence="1">
    <location>
        <begin position="49"/>
        <end position="185"/>
    </location>
</feature>